<name>U6MZA1_9EIME</name>
<feature type="region of interest" description="Disordered" evidence="1">
    <location>
        <begin position="64"/>
        <end position="184"/>
    </location>
</feature>
<evidence type="ECO:0000256" key="1">
    <source>
        <dbReference type="SAM" id="MobiDB-lite"/>
    </source>
</evidence>
<feature type="compositionally biased region" description="Polar residues" evidence="1">
    <location>
        <begin position="171"/>
        <end position="184"/>
    </location>
</feature>
<protein>
    <submittedName>
        <fullName evidence="2">Uncharacterized protein</fullName>
    </submittedName>
</protein>
<dbReference type="GeneID" id="25475400"/>
<dbReference type="EMBL" id="HG725537">
    <property type="protein sequence ID" value="CDJ68388.1"/>
    <property type="molecule type" value="Genomic_DNA"/>
</dbReference>
<feature type="compositionally biased region" description="Polar residues" evidence="1">
    <location>
        <begin position="531"/>
        <end position="546"/>
    </location>
</feature>
<feature type="region of interest" description="Disordered" evidence="1">
    <location>
        <begin position="496"/>
        <end position="550"/>
    </location>
</feature>
<sequence>MEGVQGAQELPNGREARSCTDCRPVASLVGASEATECNGATQQSHHLPEKGVSTCGAALQFTGHPVAPAAEQPGDLSPQSVMQKKEPRTMDSRSLGEVEKSVLLSGRSDGLQACPPPSPPTFAAAPSNLQGSRETSRVSDSEPQCDQNQQQQQGLQEPVQTSGGSGVGDAQEQQVIENLPTKSLPTFTKEELLHEDANDFNLESSVLEEKALQRVGNAKKGNFIPSLADALHEEVKHSETVAVSAEDKKLHRSEMPPEVRRPEAPRKRARTSVRQRFAFAPTCVSPRKSKSRKSPQRHLEFLITKSTPENNVIGCSVPSCAASCSQEDVLEVPPPEVFKIKPQAEVECREVPTKMPEVQTATMHDHAKEPLTNHDVFPVLLTASSGFVLDKNICRENSSSKDKSSEKSKIKSVAGRNTVIDIVELEGDHRPCFPARDEETSVLENRSDAYSIPGNLSIQLPQIPSLSITNKQLFFADGPQNVGLEQDAHIGRQLGSASHQLDGGDQEDSGPTDTSAILSKDDNSQKKSEDGSCSSRGQQHGQQLNSGKYIGEPRTFVGSAIDSDGLPELGESPLVLSQPERILEDCTLIGKLTVEETAHYRARDADDHSVLSTDDGRRHLVPQGIAFGLSGGKKLYWRSTSCVDPKIHSVERLPLRKCALQKASKHISRTLSCVLGHANIAAPPSVASREVAATETVLSDLAEVAYPKSEATLRASVAVEANDAQSSAVASSGEQSHHLGLALADEAGRHVGDTTAFRESVRNDAVADVTGKTEALSTDVSPQLPRLCQEACLKEDICGGTARGHAVRSSGRRSFGNHSRSFSLNRAPGLSHPVLSPEDDLSRSMQVDWPLTSRSFSAIVPFVSPRHAARSQNALLGLRAASSTRIPRGRWHGGAITLVKNSDAEESGVEAFKTREGHGKRVSDAEEGMSCSIAKEAMQQCALQQAGAFGIGPSDLVPHRVTTNNEASHNYIAELTTQTAGASERFHLCNGSFRTLQQIVHLHFPAKQQNSATYITSPVRCPAVGAESNVFMECSPEEQNPAHTIQVQEDIGIPKLQHNQECFTGQITKAVQARGVAAAAAYCAARATPNDNAASAGTTRSTAESDSLVEKLYQQCERAEKIKFGTELESRLHTTPRKKFRSQ</sequence>
<dbReference type="RefSeq" id="XP_013436855.1">
    <property type="nucleotide sequence ID" value="XM_013581401.1"/>
</dbReference>
<feature type="region of interest" description="Disordered" evidence="1">
    <location>
        <begin position="239"/>
        <end position="272"/>
    </location>
</feature>
<reference evidence="2" key="1">
    <citation type="submission" date="2013-10" db="EMBL/GenBank/DDBJ databases">
        <title>Genomic analysis of the causative agents of coccidiosis in chickens.</title>
        <authorList>
            <person name="Reid A.J."/>
            <person name="Blake D."/>
            <person name="Billington K."/>
            <person name="Browne H."/>
            <person name="Dunn M."/>
            <person name="Hung S."/>
            <person name="Kawahara F."/>
            <person name="Miranda-Saavedra D."/>
            <person name="Mourier T."/>
            <person name="Nagra H."/>
            <person name="Otto T.D."/>
            <person name="Rawlings N."/>
            <person name="Sanchez A."/>
            <person name="Sanders M."/>
            <person name="Subramaniam C."/>
            <person name="Tay Y."/>
            <person name="Dear P."/>
            <person name="Doerig C."/>
            <person name="Gruber A."/>
            <person name="Parkinson J."/>
            <person name="Shirley M."/>
            <person name="Wan K.L."/>
            <person name="Berriman M."/>
            <person name="Tomley F."/>
            <person name="Pain A."/>
        </authorList>
    </citation>
    <scope>NUCLEOTIDE SEQUENCE [LARGE SCALE GENOMIC DNA]</scope>
    <source>
        <strain evidence="2">Houghton</strain>
    </source>
</reference>
<evidence type="ECO:0000313" key="3">
    <source>
        <dbReference type="Proteomes" id="UP000030754"/>
    </source>
</evidence>
<feature type="compositionally biased region" description="Basic and acidic residues" evidence="1">
    <location>
        <begin position="519"/>
        <end position="530"/>
    </location>
</feature>
<organism evidence="2 3">
    <name type="scientific">Eimeria necatrix</name>
    <dbReference type="NCBI Taxonomy" id="51315"/>
    <lineage>
        <taxon>Eukaryota</taxon>
        <taxon>Sar</taxon>
        <taxon>Alveolata</taxon>
        <taxon>Apicomplexa</taxon>
        <taxon>Conoidasida</taxon>
        <taxon>Coccidia</taxon>
        <taxon>Eucoccidiorida</taxon>
        <taxon>Eimeriorina</taxon>
        <taxon>Eimeriidae</taxon>
        <taxon>Eimeria</taxon>
    </lineage>
</organism>
<proteinExistence type="predicted"/>
<reference evidence="2" key="2">
    <citation type="submission" date="2013-10" db="EMBL/GenBank/DDBJ databases">
        <authorList>
            <person name="Aslett M."/>
        </authorList>
    </citation>
    <scope>NUCLEOTIDE SEQUENCE [LARGE SCALE GENOMIC DNA]</scope>
    <source>
        <strain evidence="2">Houghton</strain>
    </source>
</reference>
<dbReference type="AlphaFoldDB" id="U6MZA1"/>
<dbReference type="Proteomes" id="UP000030754">
    <property type="component" value="Unassembled WGS sequence"/>
</dbReference>
<accession>U6MZA1</accession>
<feature type="region of interest" description="Disordered" evidence="1">
    <location>
        <begin position="803"/>
        <end position="839"/>
    </location>
</feature>
<evidence type="ECO:0000313" key="2">
    <source>
        <dbReference type="EMBL" id="CDJ68388.1"/>
    </source>
</evidence>
<feature type="compositionally biased region" description="Basic and acidic residues" evidence="1">
    <location>
        <begin position="83"/>
        <end position="100"/>
    </location>
</feature>
<keyword evidence="3" id="KW-1185">Reference proteome</keyword>
<gene>
    <name evidence="2" type="ORF">ENH_00052530</name>
</gene>
<feature type="compositionally biased region" description="Basic and acidic residues" evidence="1">
    <location>
        <begin position="239"/>
        <end position="266"/>
    </location>
</feature>
<feature type="compositionally biased region" description="Low complexity" evidence="1">
    <location>
        <begin position="144"/>
        <end position="160"/>
    </location>
</feature>
<dbReference type="VEuPathDB" id="ToxoDB:ENH_00052530"/>